<evidence type="ECO:0000313" key="3">
    <source>
        <dbReference type="Proteomes" id="UP001644719"/>
    </source>
</evidence>
<keyword evidence="3" id="KW-1185">Reference proteome</keyword>
<dbReference type="PANTHER" id="PTHR43446:SF1">
    <property type="entry name" value="BAND 7 DOMAIN-CONTAINING PROTEIN"/>
    <property type="match status" value="1"/>
</dbReference>
<feature type="transmembrane region" description="Helical" evidence="1">
    <location>
        <begin position="12"/>
        <end position="33"/>
    </location>
</feature>
<evidence type="ECO:0000313" key="2">
    <source>
        <dbReference type="EMBL" id="NSG85290.1"/>
    </source>
</evidence>
<keyword evidence="1" id="KW-0472">Membrane</keyword>
<protein>
    <submittedName>
        <fullName evidence="2">Uncharacterized protein</fullName>
    </submittedName>
</protein>
<gene>
    <name evidence="2" type="ORF">G5B17_07560</name>
</gene>
<keyword evidence="1" id="KW-0812">Transmembrane</keyword>
<organism evidence="2 3">
    <name type="scientific">Blautia faecis</name>
    <dbReference type="NCBI Taxonomy" id="871665"/>
    <lineage>
        <taxon>Bacteria</taxon>
        <taxon>Bacillati</taxon>
        <taxon>Bacillota</taxon>
        <taxon>Clostridia</taxon>
        <taxon>Lachnospirales</taxon>
        <taxon>Lachnospiraceae</taxon>
        <taxon>Blautia</taxon>
    </lineage>
</organism>
<dbReference type="PANTHER" id="PTHR43446">
    <property type="entry name" value="MEMBRANE PROTEIN-RELATED"/>
    <property type="match status" value="1"/>
</dbReference>
<evidence type="ECO:0000256" key="1">
    <source>
        <dbReference type="SAM" id="Phobius"/>
    </source>
</evidence>
<accession>A0ABX2H7T0</accession>
<reference evidence="2 3" key="1">
    <citation type="journal article" date="2020" name="Cell Host Microbe">
        <title>Functional and Genomic Variation between Human-Derived Isolates of Lachnospiraceae Reveals Inter- and Intra-Species Diversity.</title>
        <authorList>
            <person name="Sorbara M.T."/>
            <person name="Littmann E.R."/>
            <person name="Fontana E."/>
            <person name="Moody T.U."/>
            <person name="Kohout C.E."/>
            <person name="Gjonbalaj M."/>
            <person name="Eaton V."/>
            <person name="Seok R."/>
            <person name="Leiner I.M."/>
            <person name="Pamer E.G."/>
        </authorList>
    </citation>
    <scope>NUCLEOTIDE SEQUENCE [LARGE SCALE GENOMIC DNA]</scope>
    <source>
        <strain evidence="2 3">MSK.17.74</strain>
    </source>
</reference>
<feature type="transmembrane region" description="Helical" evidence="1">
    <location>
        <begin position="39"/>
        <end position="59"/>
    </location>
</feature>
<proteinExistence type="predicted"/>
<sequence>MQEKVLSSKKNGMAMMILFILLYVAATALAIIGSTFYCIPMAAVGFIWLSLGWIPFLGLKVLKPQEAQVLTLFGNYMGTLKDDGFYWVNPFCTAVNPAA</sequence>
<name>A0ABX2H7T0_9FIRM</name>
<keyword evidence="1" id="KW-1133">Transmembrane helix</keyword>
<dbReference type="EMBL" id="JAAITS010000017">
    <property type="protein sequence ID" value="NSG85290.1"/>
    <property type="molecule type" value="Genomic_DNA"/>
</dbReference>
<comment type="caution">
    <text evidence="2">The sequence shown here is derived from an EMBL/GenBank/DDBJ whole genome shotgun (WGS) entry which is preliminary data.</text>
</comment>
<dbReference type="Proteomes" id="UP001644719">
    <property type="component" value="Unassembled WGS sequence"/>
</dbReference>